<dbReference type="EMBL" id="JAWHQM010000116">
    <property type="protein sequence ID" value="KAK5637424.1"/>
    <property type="molecule type" value="Genomic_DNA"/>
</dbReference>
<organism evidence="1 2">
    <name type="scientific">Xylaria bambusicola</name>
    <dbReference type="NCBI Taxonomy" id="326684"/>
    <lineage>
        <taxon>Eukaryota</taxon>
        <taxon>Fungi</taxon>
        <taxon>Dikarya</taxon>
        <taxon>Ascomycota</taxon>
        <taxon>Pezizomycotina</taxon>
        <taxon>Sordariomycetes</taxon>
        <taxon>Xylariomycetidae</taxon>
        <taxon>Xylariales</taxon>
        <taxon>Xylariaceae</taxon>
        <taxon>Xylaria</taxon>
    </lineage>
</organism>
<comment type="caution">
    <text evidence="1">The sequence shown here is derived from an EMBL/GenBank/DDBJ whole genome shotgun (WGS) entry which is preliminary data.</text>
</comment>
<dbReference type="AlphaFoldDB" id="A0AAN7V4Z3"/>
<protein>
    <submittedName>
        <fullName evidence="1">Uncharacterized protein</fullName>
    </submittedName>
</protein>
<evidence type="ECO:0000313" key="2">
    <source>
        <dbReference type="Proteomes" id="UP001305414"/>
    </source>
</evidence>
<accession>A0AAN7V4Z3</accession>
<sequence length="97" mass="11316">MQIRHSRYGNIWHAVSQLISDDTKELLDAANNKADENVFEDDEDEDKHDFFKLATFENGRSEVLKHYPDMEPSGSSLVTRLREKLSKVISVKREHKQ</sequence>
<proteinExistence type="predicted"/>
<name>A0AAN7V4Z3_9PEZI</name>
<evidence type="ECO:0000313" key="1">
    <source>
        <dbReference type="EMBL" id="KAK5637424.1"/>
    </source>
</evidence>
<gene>
    <name evidence="1" type="ORF">RRF57_013136</name>
</gene>
<dbReference type="Proteomes" id="UP001305414">
    <property type="component" value="Unassembled WGS sequence"/>
</dbReference>
<reference evidence="1 2" key="1">
    <citation type="submission" date="2023-10" db="EMBL/GenBank/DDBJ databases">
        <title>Draft genome sequence of Xylaria bambusicola isolate GMP-LS, the root and basal stem rot pathogen of sugarcane in Indonesia.</title>
        <authorList>
            <person name="Selvaraj P."/>
            <person name="Muralishankar V."/>
            <person name="Muruganantham S."/>
            <person name="Sp S."/>
            <person name="Haryani S."/>
            <person name="Lau K.J.X."/>
            <person name="Naqvi N.I."/>
        </authorList>
    </citation>
    <scope>NUCLEOTIDE SEQUENCE [LARGE SCALE GENOMIC DNA]</scope>
    <source>
        <strain evidence="1">GMP-LS</strain>
    </source>
</reference>
<keyword evidence="2" id="KW-1185">Reference proteome</keyword>